<comment type="caution">
    <text evidence="1">The sequence shown here is derived from an EMBL/GenBank/DDBJ whole genome shotgun (WGS) entry which is preliminary data.</text>
</comment>
<dbReference type="AlphaFoldDB" id="A0A5D3WQE3"/>
<dbReference type="OrthoDB" id="5395144at2"/>
<evidence type="ECO:0000313" key="1">
    <source>
        <dbReference type="EMBL" id="TYO99700.1"/>
    </source>
</evidence>
<dbReference type="RefSeq" id="WP_148895032.1">
    <property type="nucleotide sequence ID" value="NZ_VNIB01000002.1"/>
</dbReference>
<proteinExistence type="predicted"/>
<accession>A0A5D3WQE3</accession>
<gene>
    <name evidence="1" type="ORF">EDC39_102226</name>
</gene>
<protein>
    <submittedName>
        <fullName evidence="1">Uncharacterized protein</fullName>
    </submittedName>
</protein>
<sequence length="167" mass="19713">MQRDNNDNLFEPGNFDIGTLEDEIRADQLVGELLRQFCHELVERQGEEPATAGRMARGADLFLRDFIIGDRRENIFRIDPPRVRQFAGNWYIVKTLEPNMAELGDILEGVAAFYAWLQEQGHYPHEQGRKILRYCTDLDYYRQRIDQFWQLEDDGYRIWNSACPIEP</sequence>
<dbReference type="Proteomes" id="UP000324159">
    <property type="component" value="Unassembled WGS sequence"/>
</dbReference>
<keyword evidence="2" id="KW-1185">Reference proteome</keyword>
<organism evidence="1 2">
    <name type="scientific">Geothermobacter ehrlichii</name>
    <dbReference type="NCBI Taxonomy" id="213224"/>
    <lineage>
        <taxon>Bacteria</taxon>
        <taxon>Pseudomonadati</taxon>
        <taxon>Thermodesulfobacteriota</taxon>
        <taxon>Desulfuromonadia</taxon>
        <taxon>Desulfuromonadales</taxon>
        <taxon>Geothermobacteraceae</taxon>
        <taxon>Geothermobacter</taxon>
    </lineage>
</organism>
<name>A0A5D3WQE3_9BACT</name>
<reference evidence="1 2" key="1">
    <citation type="submission" date="2019-07" db="EMBL/GenBank/DDBJ databases">
        <title>Genomic Encyclopedia of Type Strains, Phase IV (KMG-IV): sequencing the most valuable type-strain genomes for metagenomic binning, comparative biology and taxonomic classification.</title>
        <authorList>
            <person name="Goeker M."/>
        </authorList>
    </citation>
    <scope>NUCLEOTIDE SEQUENCE [LARGE SCALE GENOMIC DNA]</scope>
    <source>
        <strain evidence="1 2">SS015</strain>
    </source>
</reference>
<evidence type="ECO:0000313" key="2">
    <source>
        <dbReference type="Proteomes" id="UP000324159"/>
    </source>
</evidence>
<dbReference type="EMBL" id="VNIB01000002">
    <property type="protein sequence ID" value="TYO99700.1"/>
    <property type="molecule type" value="Genomic_DNA"/>
</dbReference>